<dbReference type="Proteomes" id="UP000037755">
    <property type="component" value="Unassembled WGS sequence"/>
</dbReference>
<dbReference type="EMBL" id="LIYD01000005">
    <property type="protein sequence ID" value="KOS05876.1"/>
    <property type="molecule type" value="Genomic_DNA"/>
</dbReference>
<evidence type="ECO:0000313" key="2">
    <source>
        <dbReference type="EMBL" id="KOS05876.1"/>
    </source>
</evidence>
<dbReference type="OrthoDB" id="686440at2"/>
<gene>
    <name evidence="2" type="ORF">AM493_07365</name>
</gene>
<reference evidence="2 3" key="1">
    <citation type="submission" date="2015-08" db="EMBL/GenBank/DDBJ databases">
        <title>Whole genome sequence of Flavobacterium akiainvivens IK-1T, from decaying Wikstroemia oahuensis, an endemic Hawaiian shrub.</title>
        <authorList>
            <person name="Wan X."/>
            <person name="Hou S."/>
            <person name="Saito J."/>
            <person name="Donachie S."/>
        </authorList>
    </citation>
    <scope>NUCLEOTIDE SEQUENCE [LARGE SCALE GENOMIC DNA]</scope>
    <source>
        <strain evidence="2 3">IK-1</strain>
    </source>
</reference>
<feature type="chain" id="PRO_5005838967" description="DUF4919 domain-containing protein" evidence="1">
    <location>
        <begin position="18"/>
        <end position="225"/>
    </location>
</feature>
<name>A0A0M9VHR7_9FLAO</name>
<evidence type="ECO:0008006" key="4">
    <source>
        <dbReference type="Google" id="ProtNLM"/>
    </source>
</evidence>
<dbReference type="PATRIC" id="fig|1202724.3.peg.1533"/>
<evidence type="ECO:0000313" key="3">
    <source>
        <dbReference type="Proteomes" id="UP000037755"/>
    </source>
</evidence>
<accession>A0A0M9VHR7</accession>
<evidence type="ECO:0000256" key="1">
    <source>
        <dbReference type="SAM" id="SignalP"/>
    </source>
</evidence>
<proteinExistence type="predicted"/>
<dbReference type="RefSeq" id="WP_054407179.1">
    <property type="nucleotide sequence ID" value="NZ_FOYA01000008.1"/>
</dbReference>
<sequence>MRKLLAILLLLTSAIYAQDEQEQAYVKPDFKAIEQNIKNKQSALYYQKLFERFQQADSTLTLEEKYHLYFGYSFTDAYKPYFSSDNLKEIRTLVNTDNLTKEQMERVIELSQDAINGYPFDVSMMGYRAYFYRALGKEKLAEKEEIRANLVFDAILGTGDGMSKETCFYVINVGNEYELINVLGMAYAGEQKLVEGKYDYLELEENDYGVYGLYFNVSRIMSSFK</sequence>
<organism evidence="2 3">
    <name type="scientific">Flavobacterium akiainvivens</name>
    <dbReference type="NCBI Taxonomy" id="1202724"/>
    <lineage>
        <taxon>Bacteria</taxon>
        <taxon>Pseudomonadati</taxon>
        <taxon>Bacteroidota</taxon>
        <taxon>Flavobacteriia</taxon>
        <taxon>Flavobacteriales</taxon>
        <taxon>Flavobacteriaceae</taxon>
        <taxon>Flavobacterium</taxon>
    </lineage>
</organism>
<keyword evidence="1" id="KW-0732">Signal</keyword>
<protein>
    <recommendedName>
        <fullName evidence="4">DUF4919 domain-containing protein</fullName>
    </recommendedName>
</protein>
<dbReference type="AlphaFoldDB" id="A0A0M9VHR7"/>
<dbReference type="Pfam" id="PF16266">
    <property type="entry name" value="DUF4919"/>
    <property type="match status" value="1"/>
</dbReference>
<dbReference type="InterPro" id="IPR032578">
    <property type="entry name" value="DUF4919"/>
</dbReference>
<feature type="signal peptide" evidence="1">
    <location>
        <begin position="1"/>
        <end position="17"/>
    </location>
</feature>
<keyword evidence="3" id="KW-1185">Reference proteome</keyword>
<comment type="caution">
    <text evidence="2">The sequence shown here is derived from an EMBL/GenBank/DDBJ whole genome shotgun (WGS) entry which is preliminary data.</text>
</comment>